<dbReference type="Proteomes" id="UP000199022">
    <property type="component" value="Unassembled WGS sequence"/>
</dbReference>
<keyword evidence="7" id="KW-1185">Reference proteome</keyword>
<accession>A0A1I1U3L6</accession>
<keyword evidence="2" id="KW-0238">DNA-binding</keyword>
<dbReference type="GO" id="GO:0000976">
    <property type="term" value="F:transcription cis-regulatory region binding"/>
    <property type="evidence" value="ECO:0007669"/>
    <property type="project" value="TreeGrafter"/>
</dbReference>
<evidence type="ECO:0000313" key="7">
    <source>
        <dbReference type="Proteomes" id="UP000199022"/>
    </source>
</evidence>
<dbReference type="GO" id="GO:0003700">
    <property type="term" value="F:DNA-binding transcription factor activity"/>
    <property type="evidence" value="ECO:0007669"/>
    <property type="project" value="TreeGrafter"/>
</dbReference>
<evidence type="ECO:0000256" key="1">
    <source>
        <dbReference type="ARBA" id="ARBA00023015"/>
    </source>
</evidence>
<keyword evidence="3" id="KW-0804">Transcription</keyword>
<feature type="domain" description="HTH lacI-type" evidence="5">
    <location>
        <begin position="16"/>
        <end position="70"/>
    </location>
</feature>
<dbReference type="EMBL" id="FOMD01000005">
    <property type="protein sequence ID" value="SFD65359.1"/>
    <property type="molecule type" value="Genomic_DNA"/>
</dbReference>
<proteinExistence type="predicted"/>
<evidence type="ECO:0000313" key="6">
    <source>
        <dbReference type="EMBL" id="SFD65359.1"/>
    </source>
</evidence>
<protein>
    <submittedName>
        <fullName evidence="6">Regulatory protein, lacI family</fullName>
    </submittedName>
</protein>
<dbReference type="PANTHER" id="PTHR30146">
    <property type="entry name" value="LACI-RELATED TRANSCRIPTIONAL REPRESSOR"/>
    <property type="match status" value="1"/>
</dbReference>
<dbReference type="PROSITE" id="PS00356">
    <property type="entry name" value="HTH_LACI_1"/>
    <property type="match status" value="1"/>
</dbReference>
<dbReference type="SUPFAM" id="SSF47413">
    <property type="entry name" value="lambda repressor-like DNA-binding domains"/>
    <property type="match status" value="1"/>
</dbReference>
<gene>
    <name evidence="6" type="ORF">SAMN05661030_3902</name>
</gene>
<reference evidence="7" key="1">
    <citation type="submission" date="2016-10" db="EMBL/GenBank/DDBJ databases">
        <authorList>
            <person name="Varghese N."/>
            <person name="Submissions S."/>
        </authorList>
    </citation>
    <scope>NUCLEOTIDE SEQUENCE [LARGE SCALE GENOMIC DNA]</scope>
    <source>
        <strain evidence="7">DSM 45962</strain>
    </source>
</reference>
<dbReference type="STRING" id="1225127.SAMN05661030_3902"/>
<sequence>MTAAEPVSSSAGHVRATVDDVARLAGVSRQTVSRVCNASGPVAAATRVRVLEAVAALAYEPDTAAQELGARSSARQRSGTARPREQGVHDVDRTLADACAGAPLLVIPTTCTPEQRSHLEAMAARMGIPSVLV</sequence>
<dbReference type="Gene3D" id="1.10.260.40">
    <property type="entry name" value="lambda repressor-like DNA-binding domains"/>
    <property type="match status" value="1"/>
</dbReference>
<dbReference type="InterPro" id="IPR010982">
    <property type="entry name" value="Lambda_DNA-bd_dom_sf"/>
</dbReference>
<dbReference type="InterPro" id="IPR000843">
    <property type="entry name" value="HTH_LacI"/>
</dbReference>
<dbReference type="PROSITE" id="PS50932">
    <property type="entry name" value="HTH_LACI_2"/>
    <property type="match status" value="1"/>
</dbReference>
<dbReference type="SMART" id="SM00354">
    <property type="entry name" value="HTH_LACI"/>
    <property type="match status" value="1"/>
</dbReference>
<evidence type="ECO:0000259" key="5">
    <source>
        <dbReference type="PROSITE" id="PS50932"/>
    </source>
</evidence>
<evidence type="ECO:0000256" key="3">
    <source>
        <dbReference type="ARBA" id="ARBA00023163"/>
    </source>
</evidence>
<dbReference type="AlphaFoldDB" id="A0A1I1U3L6"/>
<organism evidence="6 7">
    <name type="scientific">Klenkia taihuensis</name>
    <dbReference type="NCBI Taxonomy" id="1225127"/>
    <lineage>
        <taxon>Bacteria</taxon>
        <taxon>Bacillati</taxon>
        <taxon>Actinomycetota</taxon>
        <taxon>Actinomycetes</taxon>
        <taxon>Geodermatophilales</taxon>
        <taxon>Geodermatophilaceae</taxon>
        <taxon>Klenkia</taxon>
    </lineage>
</organism>
<keyword evidence="1" id="KW-0805">Transcription regulation</keyword>
<dbReference type="Pfam" id="PF00356">
    <property type="entry name" value="LacI"/>
    <property type="match status" value="1"/>
</dbReference>
<dbReference type="PRINTS" id="PR00036">
    <property type="entry name" value="HTHLACI"/>
</dbReference>
<evidence type="ECO:0000256" key="2">
    <source>
        <dbReference type="ARBA" id="ARBA00023125"/>
    </source>
</evidence>
<dbReference type="CDD" id="cd01392">
    <property type="entry name" value="HTH_LacI"/>
    <property type="match status" value="1"/>
</dbReference>
<name>A0A1I1U3L6_9ACTN</name>
<dbReference type="PANTHER" id="PTHR30146:SF109">
    <property type="entry name" value="HTH-TYPE TRANSCRIPTIONAL REGULATOR GALS"/>
    <property type="match status" value="1"/>
</dbReference>
<evidence type="ECO:0000256" key="4">
    <source>
        <dbReference type="SAM" id="MobiDB-lite"/>
    </source>
</evidence>
<feature type="region of interest" description="Disordered" evidence="4">
    <location>
        <begin position="65"/>
        <end position="88"/>
    </location>
</feature>